<evidence type="ECO:0000256" key="1">
    <source>
        <dbReference type="ARBA" id="ARBA00006135"/>
    </source>
</evidence>
<comment type="similarity">
    <text evidence="1">Belongs to the TrbG/VirB9 family.</text>
</comment>
<feature type="signal peptide" evidence="3">
    <location>
        <begin position="1"/>
        <end position="26"/>
    </location>
</feature>
<sequence>MNRTHAQILTGVLAVLLGLAPGATQAAAVQDYDYVENRIYPIRTGLGITTQIELSPSENVIDYSTGFSSGWDISRRDNVFYVKPKNVDVDTNLLIRTETHSYILELRVVATDWRALDQAKDAGVQYKVVFHYPEDARFKAAPDKAVEPSPELSVALDSSRAYNFDYEYSTRTKLKALVPANVYDDGRFTYIQLPETTAFPTGSFPAVFASEKENGDEFVVNTTVQGNTIVVHGTYRYLVIRHGRNVVGLRRNPRP</sequence>
<dbReference type="InterPro" id="IPR033645">
    <property type="entry name" value="VirB9/CagX/TrbG_C"/>
</dbReference>
<reference evidence="5" key="1">
    <citation type="journal article" date="2019" name="Int. J. Syst. Evol. Microbiol.">
        <title>The Global Catalogue of Microorganisms (GCM) 10K type strain sequencing project: providing services to taxonomists for standard genome sequencing and annotation.</title>
        <authorList>
            <consortium name="The Broad Institute Genomics Platform"/>
            <consortium name="The Broad Institute Genome Sequencing Center for Infectious Disease"/>
            <person name="Wu L."/>
            <person name="Ma J."/>
        </authorList>
    </citation>
    <scope>NUCLEOTIDE SEQUENCE [LARGE SCALE GENOMIC DNA]</scope>
    <source>
        <strain evidence="5">KCTC 22558</strain>
    </source>
</reference>
<dbReference type="InterPro" id="IPR010258">
    <property type="entry name" value="Conjugal_tfr_TrbG/VirB9/CagX"/>
</dbReference>
<evidence type="ECO:0000313" key="5">
    <source>
        <dbReference type="Proteomes" id="UP000643403"/>
    </source>
</evidence>
<comment type="caution">
    <text evidence="4">The sequence shown here is derived from an EMBL/GenBank/DDBJ whole genome shotgun (WGS) entry which is preliminary data.</text>
</comment>
<dbReference type="Gene3D" id="2.60.40.2500">
    <property type="match status" value="1"/>
</dbReference>
<dbReference type="RefSeq" id="WP_189449400.1">
    <property type="nucleotide sequence ID" value="NZ_BMXY01000002.1"/>
</dbReference>
<gene>
    <name evidence="4" type="primary">virB9</name>
    <name evidence="4" type="ORF">GCM10008101_19670</name>
</gene>
<organism evidence="4 5">
    <name type="scientific">Cognatilysobacter xinjiangensis</name>
    <dbReference type="NCBI Taxonomy" id="546892"/>
    <lineage>
        <taxon>Bacteria</taxon>
        <taxon>Pseudomonadati</taxon>
        <taxon>Pseudomonadota</taxon>
        <taxon>Gammaproteobacteria</taxon>
        <taxon>Lysobacterales</taxon>
        <taxon>Lysobacteraceae</taxon>
        <taxon>Cognatilysobacter</taxon>
    </lineage>
</organism>
<evidence type="ECO:0008006" key="6">
    <source>
        <dbReference type="Google" id="ProtNLM"/>
    </source>
</evidence>
<feature type="chain" id="PRO_5045198078" description="Type IV secretion system protein VirB9" evidence="3">
    <location>
        <begin position="27"/>
        <end position="255"/>
    </location>
</feature>
<evidence type="ECO:0000313" key="4">
    <source>
        <dbReference type="EMBL" id="GGZ65723.1"/>
    </source>
</evidence>
<name>A0ABQ3C300_9GAMM</name>
<dbReference type="CDD" id="cd06911">
    <property type="entry name" value="VirB9_CagX_TrbG"/>
    <property type="match status" value="1"/>
</dbReference>
<accession>A0ABQ3C300</accession>
<dbReference type="Proteomes" id="UP000643403">
    <property type="component" value="Unassembled WGS sequence"/>
</dbReference>
<evidence type="ECO:0000256" key="2">
    <source>
        <dbReference type="ARBA" id="ARBA00022729"/>
    </source>
</evidence>
<keyword evidence="2 3" id="KW-0732">Signal</keyword>
<dbReference type="EMBL" id="BMXY01000002">
    <property type="protein sequence ID" value="GGZ65723.1"/>
    <property type="molecule type" value="Genomic_DNA"/>
</dbReference>
<keyword evidence="5" id="KW-1185">Reference proteome</keyword>
<proteinExistence type="inferred from homology"/>
<evidence type="ECO:0000256" key="3">
    <source>
        <dbReference type="SAM" id="SignalP"/>
    </source>
</evidence>
<protein>
    <recommendedName>
        <fullName evidence="6">Type IV secretion system protein VirB9</fullName>
    </recommendedName>
</protein>
<dbReference type="Pfam" id="PF03524">
    <property type="entry name" value="CagX"/>
    <property type="match status" value="1"/>
</dbReference>
<dbReference type="InterPro" id="IPR038161">
    <property type="entry name" value="VirB9/CagX/TrbG_C_sf"/>
</dbReference>